<gene>
    <name evidence="2" type="ORF">FRX31_009246</name>
</gene>
<keyword evidence="3" id="KW-1185">Reference proteome</keyword>
<dbReference type="Proteomes" id="UP000554482">
    <property type="component" value="Unassembled WGS sequence"/>
</dbReference>
<dbReference type="EMBL" id="JABWDY010009784">
    <property type="protein sequence ID" value="KAF5201166.1"/>
    <property type="molecule type" value="Genomic_DNA"/>
</dbReference>
<feature type="non-terminal residue" evidence="2">
    <location>
        <position position="94"/>
    </location>
</feature>
<reference evidence="2 3" key="1">
    <citation type="submission" date="2020-06" db="EMBL/GenBank/DDBJ databases">
        <title>Transcriptomic and genomic resources for Thalictrum thalictroides and T. hernandezii: Facilitating candidate gene discovery in an emerging model plant lineage.</title>
        <authorList>
            <person name="Arias T."/>
            <person name="Riano-Pachon D.M."/>
            <person name="Di Stilio V.S."/>
        </authorList>
    </citation>
    <scope>NUCLEOTIDE SEQUENCE [LARGE SCALE GENOMIC DNA]</scope>
    <source>
        <strain evidence="3">cv. WT478/WT964</strain>
        <tissue evidence="2">Leaves</tissue>
    </source>
</reference>
<evidence type="ECO:0000313" key="2">
    <source>
        <dbReference type="EMBL" id="KAF5201166.1"/>
    </source>
</evidence>
<proteinExistence type="predicted"/>
<dbReference type="AlphaFoldDB" id="A0A7J6WUR7"/>
<comment type="caution">
    <text evidence="2">The sequence shown here is derived from an EMBL/GenBank/DDBJ whole genome shotgun (WGS) entry which is preliminary data.</text>
</comment>
<sequence>MVCAVNSDIMDCGKHRETWGNPMLQHHLVQLIFRWPAVFPFLPVKPVANLQMLSELITPGQARLCIFMSSAPISGVDDSKPNNSHGNSYHILHQ</sequence>
<protein>
    <submittedName>
        <fullName evidence="2">Uncharacterized protein</fullName>
    </submittedName>
</protein>
<evidence type="ECO:0000256" key="1">
    <source>
        <dbReference type="SAM" id="MobiDB-lite"/>
    </source>
</evidence>
<accession>A0A7J6WUR7</accession>
<evidence type="ECO:0000313" key="3">
    <source>
        <dbReference type="Proteomes" id="UP000554482"/>
    </source>
</evidence>
<organism evidence="2 3">
    <name type="scientific">Thalictrum thalictroides</name>
    <name type="common">Rue-anemone</name>
    <name type="synonym">Anemone thalictroides</name>
    <dbReference type="NCBI Taxonomy" id="46969"/>
    <lineage>
        <taxon>Eukaryota</taxon>
        <taxon>Viridiplantae</taxon>
        <taxon>Streptophyta</taxon>
        <taxon>Embryophyta</taxon>
        <taxon>Tracheophyta</taxon>
        <taxon>Spermatophyta</taxon>
        <taxon>Magnoliopsida</taxon>
        <taxon>Ranunculales</taxon>
        <taxon>Ranunculaceae</taxon>
        <taxon>Thalictroideae</taxon>
        <taxon>Thalictrum</taxon>
    </lineage>
</organism>
<name>A0A7J6WUR7_THATH</name>
<feature type="region of interest" description="Disordered" evidence="1">
    <location>
        <begin position="75"/>
        <end position="94"/>
    </location>
</feature>